<dbReference type="GO" id="GO:0005829">
    <property type="term" value="C:cytosol"/>
    <property type="evidence" value="ECO:0007669"/>
    <property type="project" value="TreeGrafter"/>
</dbReference>
<dbReference type="EC" id="3.4.11.18" evidence="6 7"/>
<evidence type="ECO:0000256" key="4">
    <source>
        <dbReference type="ARBA" id="ARBA00022723"/>
    </source>
</evidence>
<comment type="function">
    <text evidence="1 6">Removes the N-terminal methionine from nascent proteins. The N-terminal methionine is often cleaved when the second residue in the primary sequence is small and uncharged (Met-Ala-, Cys, Gly, Pro, Ser, Thr, or Val). Requires deformylation of the N(alpha)-formylated initiator methionine before it can be hydrolyzed.</text>
</comment>
<dbReference type="Proteomes" id="UP001059380">
    <property type="component" value="Chromosome"/>
</dbReference>
<feature type="binding site" evidence="6">
    <location>
        <position position="107"/>
    </location>
    <ligand>
        <name>a divalent metal cation</name>
        <dbReference type="ChEBI" id="CHEBI:60240"/>
        <label>2</label>
        <note>catalytic</note>
    </ligand>
</feature>
<dbReference type="Gene3D" id="3.90.230.10">
    <property type="entry name" value="Creatinase/methionine aminopeptidase superfamily"/>
    <property type="match status" value="1"/>
</dbReference>
<organism evidence="9 10">
    <name type="scientific">Occallatibacter riparius</name>
    <dbReference type="NCBI Taxonomy" id="1002689"/>
    <lineage>
        <taxon>Bacteria</taxon>
        <taxon>Pseudomonadati</taxon>
        <taxon>Acidobacteriota</taxon>
        <taxon>Terriglobia</taxon>
        <taxon>Terriglobales</taxon>
        <taxon>Acidobacteriaceae</taxon>
        <taxon>Occallatibacter</taxon>
    </lineage>
</organism>
<name>A0A9J7BUH5_9BACT</name>
<gene>
    <name evidence="6 9" type="primary">map</name>
    <name evidence="9" type="ORF">MOP44_10155</name>
</gene>
<feature type="domain" description="Peptidase M24" evidence="8">
    <location>
        <begin position="12"/>
        <end position="242"/>
    </location>
</feature>
<dbReference type="EMBL" id="CP093313">
    <property type="protein sequence ID" value="UWZ86288.1"/>
    <property type="molecule type" value="Genomic_DNA"/>
</dbReference>
<dbReference type="PROSITE" id="PS00680">
    <property type="entry name" value="MAP_1"/>
    <property type="match status" value="1"/>
</dbReference>
<evidence type="ECO:0000256" key="2">
    <source>
        <dbReference type="ARBA" id="ARBA00022438"/>
    </source>
</evidence>
<dbReference type="GO" id="GO:0070006">
    <property type="term" value="F:metalloaminopeptidase activity"/>
    <property type="evidence" value="ECO:0007669"/>
    <property type="project" value="UniProtKB-UniRule"/>
</dbReference>
<dbReference type="PRINTS" id="PR00599">
    <property type="entry name" value="MAPEPTIDASE"/>
</dbReference>
<dbReference type="AlphaFoldDB" id="A0A9J7BUH5"/>
<comment type="catalytic activity">
    <reaction evidence="6 7">
        <text>Release of N-terminal amino acids, preferentially methionine, from peptides and arylamides.</text>
        <dbReference type="EC" id="3.4.11.18"/>
    </reaction>
</comment>
<accession>A0A9J7BUH5</accession>
<feature type="binding site" evidence="6">
    <location>
        <position position="204"/>
    </location>
    <ligand>
        <name>a divalent metal cation</name>
        <dbReference type="ChEBI" id="CHEBI:60240"/>
        <label>2</label>
        <note>catalytic</note>
    </ligand>
</feature>
<evidence type="ECO:0000256" key="3">
    <source>
        <dbReference type="ARBA" id="ARBA00022670"/>
    </source>
</evidence>
<dbReference type="InterPro" id="IPR036005">
    <property type="entry name" value="Creatinase/aminopeptidase-like"/>
</dbReference>
<dbReference type="RefSeq" id="WP_260795931.1">
    <property type="nucleotide sequence ID" value="NZ_CP093313.1"/>
</dbReference>
<keyword evidence="10" id="KW-1185">Reference proteome</keyword>
<dbReference type="Pfam" id="PF00557">
    <property type="entry name" value="Peptidase_M24"/>
    <property type="match status" value="1"/>
</dbReference>
<feature type="binding site" evidence="6">
    <location>
        <position position="178"/>
    </location>
    <ligand>
        <name>substrate</name>
    </ligand>
</feature>
<dbReference type="PANTHER" id="PTHR43330:SF27">
    <property type="entry name" value="METHIONINE AMINOPEPTIDASE"/>
    <property type="match status" value="1"/>
</dbReference>
<feature type="binding site" evidence="6">
    <location>
        <position position="235"/>
    </location>
    <ligand>
        <name>a divalent metal cation</name>
        <dbReference type="ChEBI" id="CHEBI:60240"/>
        <label>1</label>
    </ligand>
</feature>
<dbReference type="InterPro" id="IPR000994">
    <property type="entry name" value="Pept_M24"/>
</dbReference>
<dbReference type="HAMAP" id="MF_01974">
    <property type="entry name" value="MetAP_1"/>
    <property type="match status" value="1"/>
</dbReference>
<reference evidence="9" key="1">
    <citation type="submission" date="2021-04" db="EMBL/GenBank/DDBJ databases">
        <title>Phylogenetic analysis of Acidobacteriaceae.</title>
        <authorList>
            <person name="Qiu L."/>
            <person name="Zhang Q."/>
        </authorList>
    </citation>
    <scope>NUCLEOTIDE SEQUENCE</scope>
    <source>
        <strain evidence="9">DSM 25168</strain>
    </source>
</reference>
<evidence type="ECO:0000313" key="9">
    <source>
        <dbReference type="EMBL" id="UWZ86288.1"/>
    </source>
</evidence>
<dbReference type="CDD" id="cd01086">
    <property type="entry name" value="MetAP1"/>
    <property type="match status" value="1"/>
</dbReference>
<dbReference type="GO" id="GO:0006508">
    <property type="term" value="P:proteolysis"/>
    <property type="evidence" value="ECO:0007669"/>
    <property type="project" value="UniProtKB-KW"/>
</dbReference>
<sequence length="250" mass="26406">MAVVLKSSQEIEKMRRAGRVVREVLELVRGMVKPGATTLDLENAADKRIAELGAKAAFKGYHGFPAVLCTSINSEVVHGIPSAKRVLKDGDIVSIDCGAIIDGYYGDAAITVPVGEKIDPKTDRLLKVTEQSLHAGIAAVKPGATLGDIGAAVQSVVEAEGFSVVRDFVGHGIGSKMHEDPQVPNFGEAGRGMKLRPGMVIAIEPMVNAGKPEVRVLRDGWTAVTDDGSMSAHFEHTVAVTDTGSRILTD</sequence>
<keyword evidence="3 6" id="KW-0645">Protease</keyword>
<dbReference type="GO" id="GO:0046872">
    <property type="term" value="F:metal ion binding"/>
    <property type="evidence" value="ECO:0007669"/>
    <property type="project" value="UniProtKB-UniRule"/>
</dbReference>
<evidence type="ECO:0000313" key="10">
    <source>
        <dbReference type="Proteomes" id="UP001059380"/>
    </source>
</evidence>
<protein>
    <recommendedName>
        <fullName evidence="6 7">Methionine aminopeptidase</fullName>
        <shortName evidence="6">MAP</shortName>
        <shortName evidence="6">MetAP</shortName>
        <ecNumber evidence="6 7">3.4.11.18</ecNumber>
    </recommendedName>
    <alternativeName>
        <fullName evidence="6">Peptidase M</fullName>
    </alternativeName>
</protein>
<proteinExistence type="inferred from homology"/>
<dbReference type="InterPro" id="IPR002467">
    <property type="entry name" value="Pept_M24A_MAP1"/>
</dbReference>
<feature type="binding site" evidence="6">
    <location>
        <position position="107"/>
    </location>
    <ligand>
        <name>a divalent metal cation</name>
        <dbReference type="ChEBI" id="CHEBI:60240"/>
        <label>1</label>
    </ligand>
</feature>
<evidence type="ECO:0000256" key="1">
    <source>
        <dbReference type="ARBA" id="ARBA00002521"/>
    </source>
</evidence>
<evidence type="ECO:0000256" key="6">
    <source>
        <dbReference type="HAMAP-Rule" id="MF_01974"/>
    </source>
</evidence>
<keyword evidence="5 6" id="KW-0378">Hydrolase</keyword>
<dbReference type="NCBIfam" id="TIGR00500">
    <property type="entry name" value="met_pdase_I"/>
    <property type="match status" value="1"/>
</dbReference>
<dbReference type="GO" id="GO:0004239">
    <property type="term" value="F:initiator methionyl aminopeptidase activity"/>
    <property type="evidence" value="ECO:0007669"/>
    <property type="project" value="UniProtKB-UniRule"/>
</dbReference>
<feature type="binding site" evidence="6">
    <location>
        <position position="78"/>
    </location>
    <ligand>
        <name>substrate</name>
    </ligand>
</feature>
<evidence type="ECO:0000256" key="5">
    <source>
        <dbReference type="ARBA" id="ARBA00022801"/>
    </source>
</evidence>
<comment type="cofactor">
    <cofactor evidence="6">
        <name>Co(2+)</name>
        <dbReference type="ChEBI" id="CHEBI:48828"/>
    </cofactor>
    <cofactor evidence="6">
        <name>Zn(2+)</name>
        <dbReference type="ChEBI" id="CHEBI:29105"/>
    </cofactor>
    <cofactor evidence="6">
        <name>Mn(2+)</name>
        <dbReference type="ChEBI" id="CHEBI:29035"/>
    </cofactor>
    <cofactor evidence="6">
        <name>Fe(2+)</name>
        <dbReference type="ChEBI" id="CHEBI:29033"/>
    </cofactor>
    <text evidence="6">Binds 2 divalent metal cations per subunit. Has a high-affinity and a low affinity metal-binding site. The true nature of the physiological cofactor is under debate. The enzyme is active with cobalt, zinc, manganese or divalent iron ions. Most likely, methionine aminopeptidases function as mononuclear Fe(2+)-metalloproteases under physiological conditions, and the catalytically relevant metal-binding site has been assigned to the histidine-containing high-affinity site.</text>
</comment>
<feature type="binding site" evidence="6">
    <location>
        <position position="96"/>
    </location>
    <ligand>
        <name>a divalent metal cation</name>
        <dbReference type="ChEBI" id="CHEBI:60240"/>
        <label>1</label>
    </ligand>
</feature>
<evidence type="ECO:0000259" key="8">
    <source>
        <dbReference type="Pfam" id="PF00557"/>
    </source>
</evidence>
<keyword evidence="4 6" id="KW-0479">Metal-binding</keyword>
<dbReference type="KEGG" id="orp:MOP44_10155"/>
<comment type="subunit">
    <text evidence="6">Monomer.</text>
</comment>
<feature type="binding site" evidence="6">
    <location>
        <position position="235"/>
    </location>
    <ligand>
        <name>a divalent metal cation</name>
        <dbReference type="ChEBI" id="CHEBI:60240"/>
        <label>2</label>
        <note>catalytic</note>
    </ligand>
</feature>
<dbReference type="InterPro" id="IPR001714">
    <property type="entry name" value="Pept_M24_MAP"/>
</dbReference>
<dbReference type="PANTHER" id="PTHR43330">
    <property type="entry name" value="METHIONINE AMINOPEPTIDASE"/>
    <property type="match status" value="1"/>
</dbReference>
<keyword evidence="2 6" id="KW-0031">Aminopeptidase</keyword>
<dbReference type="SUPFAM" id="SSF55920">
    <property type="entry name" value="Creatinase/aminopeptidase"/>
    <property type="match status" value="1"/>
</dbReference>
<comment type="similarity">
    <text evidence="6">Belongs to the peptidase M24A family. Methionine aminopeptidase type 1 subfamily.</text>
</comment>
<evidence type="ECO:0000256" key="7">
    <source>
        <dbReference type="RuleBase" id="RU003653"/>
    </source>
</evidence>
<feature type="binding site" evidence="6">
    <location>
        <position position="171"/>
    </location>
    <ligand>
        <name>a divalent metal cation</name>
        <dbReference type="ChEBI" id="CHEBI:60240"/>
        <label>2</label>
        <note>catalytic</note>
    </ligand>
</feature>